<dbReference type="SUPFAM" id="SSF56112">
    <property type="entry name" value="Protein kinase-like (PK-like)"/>
    <property type="match status" value="1"/>
</dbReference>
<keyword evidence="3" id="KW-1185">Reference proteome</keyword>
<dbReference type="Gene3D" id="3.90.1200.10">
    <property type="match status" value="1"/>
</dbReference>
<feature type="domain" description="Aminoglycoside phosphotransferase" evidence="1">
    <location>
        <begin position="51"/>
        <end position="255"/>
    </location>
</feature>
<name>A0A840P3A7_9ACTN</name>
<dbReference type="Pfam" id="PF01636">
    <property type="entry name" value="APH"/>
    <property type="match status" value="1"/>
</dbReference>
<comment type="caution">
    <text evidence="2">The sequence shown here is derived from an EMBL/GenBank/DDBJ whole genome shotgun (WGS) entry which is preliminary data.</text>
</comment>
<evidence type="ECO:0000313" key="3">
    <source>
        <dbReference type="Proteomes" id="UP000578449"/>
    </source>
</evidence>
<protein>
    <recommendedName>
        <fullName evidence="1">Aminoglycoside phosphotransferase domain-containing protein</fullName>
    </recommendedName>
</protein>
<accession>A0A840P3A7</accession>
<dbReference type="RefSeq" id="WP_312924114.1">
    <property type="nucleotide sequence ID" value="NZ_BAABIX010000028.1"/>
</dbReference>
<dbReference type="InterPro" id="IPR002575">
    <property type="entry name" value="Aminoglycoside_PTrfase"/>
</dbReference>
<dbReference type="EMBL" id="JACHGN010000003">
    <property type="protein sequence ID" value="MBB5131960.1"/>
    <property type="molecule type" value="Genomic_DNA"/>
</dbReference>
<organism evidence="2 3">
    <name type="scientific">Thermocatellispora tengchongensis</name>
    <dbReference type="NCBI Taxonomy" id="1073253"/>
    <lineage>
        <taxon>Bacteria</taxon>
        <taxon>Bacillati</taxon>
        <taxon>Actinomycetota</taxon>
        <taxon>Actinomycetes</taxon>
        <taxon>Streptosporangiales</taxon>
        <taxon>Streptosporangiaceae</taxon>
        <taxon>Thermocatellispora</taxon>
    </lineage>
</organism>
<proteinExistence type="predicted"/>
<evidence type="ECO:0000259" key="1">
    <source>
        <dbReference type="Pfam" id="PF01636"/>
    </source>
</evidence>
<dbReference type="AlphaFoldDB" id="A0A840P3A7"/>
<gene>
    <name evidence="2" type="ORF">HNP84_001673</name>
</gene>
<reference evidence="2 3" key="1">
    <citation type="submission" date="2020-08" db="EMBL/GenBank/DDBJ databases">
        <title>Genomic Encyclopedia of Type Strains, Phase IV (KMG-IV): sequencing the most valuable type-strain genomes for metagenomic binning, comparative biology and taxonomic classification.</title>
        <authorList>
            <person name="Goeker M."/>
        </authorList>
    </citation>
    <scope>NUCLEOTIDE SEQUENCE [LARGE SCALE GENOMIC DNA]</scope>
    <source>
        <strain evidence="2 3">DSM 45615</strain>
    </source>
</reference>
<dbReference type="InterPro" id="IPR011009">
    <property type="entry name" value="Kinase-like_dom_sf"/>
</dbReference>
<dbReference type="Proteomes" id="UP000578449">
    <property type="component" value="Unassembled WGS sequence"/>
</dbReference>
<sequence length="325" mass="33159">MARRLPPGRAPVTALGTGRAPTGDLELGLAALALPHLAGASPEPVVMPTRNDVVIVKVGEVVVKAHAPGMDAAALRPRLAASARLGGIMLPPLDLAVADVAGRAATVWPAGEPVDPGDPDAAPWQDAARLLAALHAVPLDALPPLPPAGGPARVPRTVARIRHAPGAAAATVRAAAATLPALDALDDPAGGGPERGLTHGDWHMGQLVRHPPGAGAWVLIDVDDLGHGDQAWDLARPAAWFASGLLAPEVWQGFLSAYLGAGGRALGAPGADPWERLDLPARALTVQLAAAAVAAALREEREPDEVERILIDTCARIAGTQGRAR</sequence>
<evidence type="ECO:0000313" key="2">
    <source>
        <dbReference type="EMBL" id="MBB5131960.1"/>
    </source>
</evidence>